<dbReference type="EMBL" id="BMAO01013230">
    <property type="protein sequence ID" value="GFQ87115.1"/>
    <property type="molecule type" value="Genomic_DNA"/>
</dbReference>
<reference evidence="1" key="1">
    <citation type="submission" date="2020-07" db="EMBL/GenBank/DDBJ databases">
        <title>Multicomponent nature underlies the extraordinary mechanical properties of spider dragline silk.</title>
        <authorList>
            <person name="Kono N."/>
            <person name="Nakamura H."/>
            <person name="Mori M."/>
            <person name="Yoshida Y."/>
            <person name="Ohtoshi R."/>
            <person name="Malay A.D."/>
            <person name="Moran D.A.P."/>
            <person name="Tomita M."/>
            <person name="Numata K."/>
            <person name="Arakawa K."/>
        </authorList>
    </citation>
    <scope>NUCLEOTIDE SEQUENCE</scope>
</reference>
<gene>
    <name evidence="1" type="ORF">TNCT_468591</name>
</gene>
<protein>
    <submittedName>
        <fullName evidence="1">Uncharacterized protein</fullName>
    </submittedName>
</protein>
<organism evidence="1 2">
    <name type="scientific">Trichonephila clavata</name>
    <name type="common">Joro spider</name>
    <name type="synonym">Nephila clavata</name>
    <dbReference type="NCBI Taxonomy" id="2740835"/>
    <lineage>
        <taxon>Eukaryota</taxon>
        <taxon>Metazoa</taxon>
        <taxon>Ecdysozoa</taxon>
        <taxon>Arthropoda</taxon>
        <taxon>Chelicerata</taxon>
        <taxon>Arachnida</taxon>
        <taxon>Araneae</taxon>
        <taxon>Araneomorphae</taxon>
        <taxon>Entelegynae</taxon>
        <taxon>Araneoidea</taxon>
        <taxon>Nephilidae</taxon>
        <taxon>Trichonephila</taxon>
    </lineage>
</organism>
<keyword evidence="2" id="KW-1185">Reference proteome</keyword>
<dbReference type="AlphaFoldDB" id="A0A8X6FQN6"/>
<accession>A0A8X6FQN6</accession>
<sequence length="151" mass="16739">MSQSKLILRSHRLPSLFCRSPQKLDFPTFLFRLSKPTGREIIAFSTRRQKKIENRDIKSDSSGHVFHRPSHCGLESPRSSGSKRMNASSCSQSGAYLHSSCCHSINLLICFSLLLSWGQGGLIYPRVHPLLIGIPNQTAMGNGVLEFDAGP</sequence>
<name>A0A8X6FQN6_TRICU</name>
<comment type="caution">
    <text evidence="1">The sequence shown here is derived from an EMBL/GenBank/DDBJ whole genome shotgun (WGS) entry which is preliminary data.</text>
</comment>
<dbReference type="Proteomes" id="UP000887116">
    <property type="component" value="Unassembled WGS sequence"/>
</dbReference>
<evidence type="ECO:0000313" key="2">
    <source>
        <dbReference type="Proteomes" id="UP000887116"/>
    </source>
</evidence>
<proteinExistence type="predicted"/>
<evidence type="ECO:0000313" key="1">
    <source>
        <dbReference type="EMBL" id="GFQ87115.1"/>
    </source>
</evidence>